<dbReference type="InterPro" id="IPR042307">
    <property type="entry name" value="Reeler_sf"/>
</dbReference>
<protein>
    <recommendedName>
        <fullName evidence="1">Reelin domain-containing protein</fullName>
    </recommendedName>
</protein>
<dbReference type="RefSeq" id="WP_258540269.1">
    <property type="nucleotide sequence ID" value="NZ_OU015584.1"/>
</dbReference>
<dbReference type="EMBL" id="OU015584">
    <property type="protein sequence ID" value="CAG5076267.1"/>
    <property type="molecule type" value="Genomic_DNA"/>
</dbReference>
<dbReference type="KEGG" id="ptan:CRYO30217_00021"/>
<dbReference type="Proteomes" id="UP000683507">
    <property type="component" value="Chromosome"/>
</dbReference>
<gene>
    <name evidence="2" type="ORF">CRYO30217_00021</name>
</gene>
<name>A0A916JK34_9FLAO</name>
<evidence type="ECO:0000259" key="1">
    <source>
        <dbReference type="Pfam" id="PF02014"/>
    </source>
</evidence>
<sequence>MKRSIYIVLILAFVVLHSFKPSSLKPSYCDEMEEDFSSNPPAATTGAPGEVTCVNCHSGSTLPASGIVTFSFSGANDKYATGESYIITIGKSGSVKTGFEMTALDDNNNAAGDFTAGANTSLTSHSGRNYIRHSASAGISSWSFTWNAPSTSLGDVTFYYSLNESNNDNNSQGDQIYLGSNTISYDLASGVVENKKRAEAVEVSLNSGQLVVNLNLPETASIYYTSQNLSGRQIDFHSFGQKQQGNHVLTIHLGDKYTAGFYLFTIFIDNKPYTSKIVLP</sequence>
<evidence type="ECO:0000313" key="2">
    <source>
        <dbReference type="EMBL" id="CAG5076267.1"/>
    </source>
</evidence>
<dbReference type="InterPro" id="IPR002861">
    <property type="entry name" value="Reeler_dom"/>
</dbReference>
<reference evidence="2" key="1">
    <citation type="submission" date="2021-04" db="EMBL/GenBank/DDBJ databases">
        <authorList>
            <person name="Rodrigo-Torres L."/>
            <person name="Arahal R. D."/>
            <person name="Lucena T."/>
        </authorList>
    </citation>
    <scope>NUCLEOTIDE SEQUENCE</scope>
    <source>
        <strain evidence="2">AS29M-1</strain>
    </source>
</reference>
<feature type="domain" description="Reelin" evidence="1">
    <location>
        <begin position="69"/>
        <end position="164"/>
    </location>
</feature>
<keyword evidence="3" id="KW-1185">Reference proteome</keyword>
<dbReference type="Gene3D" id="2.60.40.4060">
    <property type="entry name" value="Reeler domain"/>
    <property type="match status" value="1"/>
</dbReference>
<dbReference type="Pfam" id="PF02014">
    <property type="entry name" value="Reeler"/>
    <property type="match status" value="1"/>
</dbReference>
<dbReference type="NCBIfam" id="NF041895">
    <property type="entry name" value="choice_anch_V"/>
    <property type="match status" value="1"/>
</dbReference>
<accession>A0A916JK34</accession>
<organism evidence="2 3">
    <name type="scientific">Parvicella tangerina</name>
    <dbReference type="NCBI Taxonomy" id="2829795"/>
    <lineage>
        <taxon>Bacteria</taxon>
        <taxon>Pseudomonadati</taxon>
        <taxon>Bacteroidota</taxon>
        <taxon>Flavobacteriia</taxon>
        <taxon>Flavobacteriales</taxon>
        <taxon>Parvicellaceae</taxon>
        <taxon>Parvicella</taxon>
    </lineage>
</organism>
<dbReference type="CDD" id="cd08544">
    <property type="entry name" value="Reeler"/>
    <property type="match status" value="1"/>
</dbReference>
<proteinExistence type="predicted"/>
<dbReference type="AlphaFoldDB" id="A0A916JK34"/>
<evidence type="ECO:0000313" key="3">
    <source>
        <dbReference type="Proteomes" id="UP000683507"/>
    </source>
</evidence>